<organism evidence="6 7">
    <name type="scientific">Lichenibacterium minor</name>
    <dbReference type="NCBI Taxonomy" id="2316528"/>
    <lineage>
        <taxon>Bacteria</taxon>
        <taxon>Pseudomonadati</taxon>
        <taxon>Pseudomonadota</taxon>
        <taxon>Alphaproteobacteria</taxon>
        <taxon>Hyphomicrobiales</taxon>
        <taxon>Lichenihabitantaceae</taxon>
        <taxon>Lichenibacterium</taxon>
    </lineage>
</organism>
<dbReference type="PANTHER" id="PTHR30579">
    <property type="entry name" value="TRANSCRIPTIONAL REGULATOR"/>
    <property type="match status" value="1"/>
</dbReference>
<gene>
    <name evidence="6" type="ORF">D3273_22715</name>
</gene>
<keyword evidence="7" id="KW-1185">Reference proteome</keyword>
<dbReference type="FunFam" id="1.10.10.10:FF:000001">
    <property type="entry name" value="LysR family transcriptional regulator"/>
    <property type="match status" value="1"/>
</dbReference>
<dbReference type="InterPro" id="IPR036390">
    <property type="entry name" value="WH_DNA-bd_sf"/>
</dbReference>
<evidence type="ECO:0000313" key="7">
    <source>
        <dbReference type="Proteomes" id="UP000290759"/>
    </source>
</evidence>
<reference evidence="6 7" key="1">
    <citation type="submission" date="2018-12" db="EMBL/GenBank/DDBJ databases">
        <authorList>
            <person name="Grouzdev D.S."/>
            <person name="Krutkina M.S."/>
        </authorList>
    </citation>
    <scope>NUCLEOTIDE SEQUENCE [LARGE SCALE GENOMIC DNA]</scope>
    <source>
        <strain evidence="6 7">RmlP026</strain>
    </source>
</reference>
<accession>A0A4Q2U408</accession>
<dbReference type="OrthoDB" id="8097684at2"/>
<dbReference type="InterPro" id="IPR036388">
    <property type="entry name" value="WH-like_DNA-bd_sf"/>
</dbReference>
<dbReference type="PROSITE" id="PS50931">
    <property type="entry name" value="HTH_LYSR"/>
    <property type="match status" value="1"/>
</dbReference>
<dbReference type="PRINTS" id="PR00039">
    <property type="entry name" value="HTHLYSR"/>
</dbReference>
<feature type="domain" description="HTH lysR-type" evidence="5">
    <location>
        <begin position="5"/>
        <end position="62"/>
    </location>
</feature>
<evidence type="ECO:0000256" key="2">
    <source>
        <dbReference type="ARBA" id="ARBA00023015"/>
    </source>
</evidence>
<evidence type="ECO:0000256" key="3">
    <source>
        <dbReference type="ARBA" id="ARBA00023125"/>
    </source>
</evidence>
<dbReference type="Gene3D" id="3.40.190.10">
    <property type="entry name" value="Periplasmic binding protein-like II"/>
    <property type="match status" value="2"/>
</dbReference>
<reference evidence="6 7" key="2">
    <citation type="submission" date="2019-02" db="EMBL/GenBank/DDBJ databases">
        <title>'Lichenibacterium ramalinii' gen. nov. sp. nov., 'Lichenibacterium minor' gen. nov. sp. nov.</title>
        <authorList>
            <person name="Pankratov T."/>
        </authorList>
    </citation>
    <scope>NUCLEOTIDE SEQUENCE [LARGE SCALE GENOMIC DNA]</scope>
    <source>
        <strain evidence="6 7">RmlP026</strain>
    </source>
</reference>
<dbReference type="RefSeq" id="WP_129229182.1">
    <property type="nucleotide sequence ID" value="NZ_QYBB01000043.1"/>
</dbReference>
<dbReference type="SUPFAM" id="SSF46785">
    <property type="entry name" value="Winged helix' DNA-binding domain"/>
    <property type="match status" value="1"/>
</dbReference>
<dbReference type="Pfam" id="PF00126">
    <property type="entry name" value="HTH_1"/>
    <property type="match status" value="1"/>
</dbReference>
<dbReference type="InterPro" id="IPR050176">
    <property type="entry name" value="LTTR"/>
</dbReference>
<keyword evidence="3" id="KW-0238">DNA-binding</keyword>
<dbReference type="GO" id="GO:0003700">
    <property type="term" value="F:DNA-binding transcription factor activity"/>
    <property type="evidence" value="ECO:0007669"/>
    <property type="project" value="InterPro"/>
</dbReference>
<dbReference type="GO" id="GO:0003677">
    <property type="term" value="F:DNA binding"/>
    <property type="evidence" value="ECO:0007669"/>
    <property type="project" value="UniProtKB-KW"/>
</dbReference>
<evidence type="ECO:0000259" key="5">
    <source>
        <dbReference type="PROSITE" id="PS50931"/>
    </source>
</evidence>
<dbReference type="PANTHER" id="PTHR30579:SF7">
    <property type="entry name" value="HTH-TYPE TRANSCRIPTIONAL REGULATOR LRHA-RELATED"/>
    <property type="match status" value="1"/>
</dbReference>
<proteinExistence type="inferred from homology"/>
<evidence type="ECO:0000256" key="1">
    <source>
        <dbReference type="ARBA" id="ARBA00009437"/>
    </source>
</evidence>
<dbReference type="AlphaFoldDB" id="A0A4Q2U408"/>
<evidence type="ECO:0000256" key="4">
    <source>
        <dbReference type="ARBA" id="ARBA00023163"/>
    </source>
</evidence>
<keyword evidence="2" id="KW-0805">Transcription regulation</keyword>
<dbReference type="Gene3D" id="1.10.10.10">
    <property type="entry name" value="Winged helix-like DNA-binding domain superfamily/Winged helix DNA-binding domain"/>
    <property type="match status" value="1"/>
</dbReference>
<protein>
    <submittedName>
        <fullName evidence="6">LysR family transcriptional regulator</fullName>
    </submittedName>
</protein>
<name>A0A4Q2U408_9HYPH</name>
<dbReference type="EMBL" id="QYBB01000043">
    <property type="protein sequence ID" value="RYC29691.1"/>
    <property type="molecule type" value="Genomic_DNA"/>
</dbReference>
<sequence length="286" mass="30305">MPRNLDMALLRAFTAVADHRSMTVAAQALHLTQGAVSQQIARLEALAGGPLLARERPGLRLTPAGERLLGNARRLVALNDEVWTDLEGGALAGPVRLGVPHDLLGCWFTPMLKRYAEACPNVELSLRTGASVDLTRDLAAGRLDLALVEAPLGGEVGELLAVDRLVWVGAQGGVAHHRTPLPVSIVADVCVFKPAVLTALEGREGGWRTVFEDGGLEATFATVRADLAVSAWLATTVPSDLDVLPPASGLPDLPTFAITLHGAGHPATPAVDEFVRYIRDHFNQLA</sequence>
<comment type="similarity">
    <text evidence="1">Belongs to the LysR transcriptional regulatory family.</text>
</comment>
<dbReference type="Pfam" id="PF03466">
    <property type="entry name" value="LysR_substrate"/>
    <property type="match status" value="1"/>
</dbReference>
<dbReference type="Proteomes" id="UP000290759">
    <property type="component" value="Unassembled WGS sequence"/>
</dbReference>
<dbReference type="SUPFAM" id="SSF53850">
    <property type="entry name" value="Periplasmic binding protein-like II"/>
    <property type="match status" value="1"/>
</dbReference>
<keyword evidence="4" id="KW-0804">Transcription</keyword>
<evidence type="ECO:0000313" key="6">
    <source>
        <dbReference type="EMBL" id="RYC29691.1"/>
    </source>
</evidence>
<dbReference type="InterPro" id="IPR000847">
    <property type="entry name" value="LysR_HTH_N"/>
</dbReference>
<dbReference type="InterPro" id="IPR005119">
    <property type="entry name" value="LysR_subst-bd"/>
</dbReference>
<comment type="caution">
    <text evidence="6">The sequence shown here is derived from an EMBL/GenBank/DDBJ whole genome shotgun (WGS) entry which is preliminary data.</text>
</comment>